<dbReference type="PANTHER" id="PTHR34477">
    <property type="entry name" value="UPF0213 PROTEIN YHBQ"/>
    <property type="match status" value="1"/>
</dbReference>
<evidence type="ECO:0000256" key="1">
    <source>
        <dbReference type="ARBA" id="ARBA00007435"/>
    </source>
</evidence>
<gene>
    <name evidence="3" type="ORF">GCM10025791_00970</name>
</gene>
<feature type="domain" description="GIY-YIG" evidence="2">
    <location>
        <begin position="1"/>
        <end position="75"/>
    </location>
</feature>
<dbReference type="InterPro" id="IPR035901">
    <property type="entry name" value="GIY-YIG_endonuc_sf"/>
</dbReference>
<dbReference type="InterPro" id="IPR050190">
    <property type="entry name" value="UPF0213_domain"/>
</dbReference>
<dbReference type="Proteomes" id="UP001409585">
    <property type="component" value="Unassembled WGS sequence"/>
</dbReference>
<dbReference type="EMBL" id="BAABLX010000001">
    <property type="protein sequence ID" value="GAA4929120.1"/>
    <property type="molecule type" value="Genomic_DNA"/>
</dbReference>
<keyword evidence="4" id="KW-1185">Reference proteome</keyword>
<comment type="caution">
    <text evidence="3">The sequence shown here is derived from an EMBL/GenBank/DDBJ whole genome shotgun (WGS) entry which is preliminary data.</text>
</comment>
<evidence type="ECO:0000313" key="3">
    <source>
        <dbReference type="EMBL" id="GAA4929120.1"/>
    </source>
</evidence>
<dbReference type="SUPFAM" id="SSF82771">
    <property type="entry name" value="GIY-YIG endonuclease"/>
    <property type="match status" value="1"/>
</dbReference>
<name>A0AAV3TX85_9ALTE</name>
<comment type="similarity">
    <text evidence="1">Belongs to the UPF0213 family.</text>
</comment>
<accession>A0AAV3TX85</accession>
<dbReference type="AlphaFoldDB" id="A0AAV3TX85"/>
<dbReference type="CDD" id="cd10456">
    <property type="entry name" value="GIY-YIG_UPF0213"/>
    <property type="match status" value="1"/>
</dbReference>
<proteinExistence type="inferred from homology"/>
<evidence type="ECO:0000313" key="4">
    <source>
        <dbReference type="Proteomes" id="UP001409585"/>
    </source>
</evidence>
<sequence length="92" mass="10731">MVYIIETTKGKLYTGITNNLPRRTQQHHVGRGAKYFRIDPPKHLLWHEPNHTKVTAARREIEIKKLTRQQKLFIIQSAKQQRLPIPISPPAS</sequence>
<dbReference type="PROSITE" id="PS50164">
    <property type="entry name" value="GIY_YIG"/>
    <property type="match status" value="1"/>
</dbReference>
<dbReference type="PANTHER" id="PTHR34477:SF1">
    <property type="entry name" value="UPF0213 PROTEIN YHBQ"/>
    <property type="match status" value="1"/>
</dbReference>
<organism evidence="3 4">
    <name type="scientific">Halioxenophilus aromaticivorans</name>
    <dbReference type="NCBI Taxonomy" id="1306992"/>
    <lineage>
        <taxon>Bacteria</taxon>
        <taxon>Pseudomonadati</taxon>
        <taxon>Pseudomonadota</taxon>
        <taxon>Gammaproteobacteria</taxon>
        <taxon>Alteromonadales</taxon>
        <taxon>Alteromonadaceae</taxon>
        <taxon>Halioxenophilus</taxon>
    </lineage>
</organism>
<evidence type="ECO:0000259" key="2">
    <source>
        <dbReference type="PROSITE" id="PS50164"/>
    </source>
</evidence>
<dbReference type="InterPro" id="IPR000305">
    <property type="entry name" value="GIY-YIG_endonuc"/>
</dbReference>
<dbReference type="Pfam" id="PF01541">
    <property type="entry name" value="GIY-YIG"/>
    <property type="match status" value="1"/>
</dbReference>
<protein>
    <submittedName>
        <fullName evidence="3">GIY-YIG nuclease family protein</fullName>
    </submittedName>
</protein>
<dbReference type="Gene3D" id="3.40.1440.10">
    <property type="entry name" value="GIY-YIG endonuclease"/>
    <property type="match status" value="1"/>
</dbReference>
<reference evidence="4" key="1">
    <citation type="journal article" date="2019" name="Int. J. Syst. Evol. Microbiol.">
        <title>The Global Catalogue of Microorganisms (GCM) 10K type strain sequencing project: providing services to taxonomists for standard genome sequencing and annotation.</title>
        <authorList>
            <consortium name="The Broad Institute Genomics Platform"/>
            <consortium name="The Broad Institute Genome Sequencing Center for Infectious Disease"/>
            <person name="Wu L."/>
            <person name="Ma J."/>
        </authorList>
    </citation>
    <scope>NUCLEOTIDE SEQUENCE [LARGE SCALE GENOMIC DNA]</scope>
    <source>
        <strain evidence="4">JCM 19134</strain>
    </source>
</reference>